<dbReference type="InterPro" id="IPR032735">
    <property type="entry name" value="BROMI_M"/>
</dbReference>
<accession>A0A815D9V1</accession>
<dbReference type="Pfam" id="PF23440">
    <property type="entry name" value="BROMI_C"/>
    <property type="match status" value="1"/>
</dbReference>
<reference evidence="4" key="1">
    <citation type="submission" date="2021-02" db="EMBL/GenBank/DDBJ databases">
        <authorList>
            <person name="Nowell W R."/>
        </authorList>
    </citation>
    <scope>NUCLEOTIDE SEQUENCE</scope>
</reference>
<evidence type="ECO:0000259" key="3">
    <source>
        <dbReference type="Pfam" id="PF23440"/>
    </source>
</evidence>
<gene>
    <name evidence="4" type="ORF">KQP761_LOCUS4265</name>
</gene>
<feature type="domain" description="BROMI middle region" evidence="2">
    <location>
        <begin position="238"/>
        <end position="461"/>
    </location>
</feature>
<feature type="compositionally biased region" description="Polar residues" evidence="1">
    <location>
        <begin position="775"/>
        <end position="786"/>
    </location>
</feature>
<evidence type="ECO:0000313" key="5">
    <source>
        <dbReference type="Proteomes" id="UP000663834"/>
    </source>
</evidence>
<dbReference type="GO" id="GO:1905515">
    <property type="term" value="P:non-motile cilium assembly"/>
    <property type="evidence" value="ECO:0007669"/>
    <property type="project" value="TreeGrafter"/>
</dbReference>
<evidence type="ECO:0000313" key="4">
    <source>
        <dbReference type="EMBL" id="CAF1290751.1"/>
    </source>
</evidence>
<dbReference type="OrthoDB" id="1668230at2759"/>
<dbReference type="PANTHER" id="PTHR13465:SF3">
    <property type="entry name" value="PROTEIN BROAD-MINDED"/>
    <property type="match status" value="1"/>
</dbReference>
<dbReference type="EMBL" id="CAJNOW010000746">
    <property type="protein sequence ID" value="CAF1290751.1"/>
    <property type="molecule type" value="Genomic_DNA"/>
</dbReference>
<evidence type="ECO:0000259" key="2">
    <source>
        <dbReference type="Pfam" id="PF14961"/>
    </source>
</evidence>
<dbReference type="Proteomes" id="UP000663834">
    <property type="component" value="Unassembled WGS sequence"/>
</dbReference>
<organism evidence="4 5">
    <name type="scientific">Rotaria magnacalcarata</name>
    <dbReference type="NCBI Taxonomy" id="392030"/>
    <lineage>
        <taxon>Eukaryota</taxon>
        <taxon>Metazoa</taxon>
        <taxon>Spiralia</taxon>
        <taxon>Gnathifera</taxon>
        <taxon>Rotifera</taxon>
        <taxon>Eurotatoria</taxon>
        <taxon>Bdelloidea</taxon>
        <taxon>Philodinida</taxon>
        <taxon>Philodinidae</taxon>
        <taxon>Rotaria</taxon>
    </lineage>
</organism>
<sequence length="1485" mass="166297">MVLDSIQMSIAKSLLENLSDDDLRGLMKSFLKSLDPVLLKAARRGSTNITFTDEQLIHSLSSTANDIAHNSELLHRLHFIIDDAFGDMIDKEIERSMISNKSIKKQKKQVNKTKLEHEGASAISQTLAETRELASFRTDVLRRLHLTLGDLVENFNEEFPLSLTSSTSLGIASDTLISDNRTIIGTSIELSEIVEHRHSATGGGSSSYNVSYGSDSETSYTNGSSGRHKSFMFFDDNHLRTVADNLSPTKPEKARCRALNDLLNYAPNEAISIGSWKILCPNLILALGDTKQEIAMACLTLHSRLLAAGNISVVCETLTNLVEHLVQWFSSMAVIELQPNAISLDILNPTVEMKLKQIRLIVEFLQETTKYWMRYSENHVEHIINETIRLFSFGSVPCEPNTGRILPLHFLALLDPEANWFRTWMHATYSRAYLLRSLSNKKNLLVNAYQSIVNYAHTHTQQMHMANDGNDNSLYSSGIRRRPIGTASSDGSIRSMMTSNNGPPLATSFLSSLVPTPPISIPPPAPPPPVVPASSSHYTRLELSNLHFVHSLGLFEHIVCSNQARQLVFPFIISNDKQIYVKDILRVFIQIMFVANSRKAASSLCCQLFKRLCLESDTCGPLMCSDDLFDILVKPIKQYIGSKKIFNDYLRSNGNIVSECGLISLADLLAAMASNDTGYQYLIRAPTTSNTGSPASLIVAYVKRILSQYTSSRLSLITPDLSLTTSYTFMPTVLLSEFIYVCRLVYSRTSGLLIIKRAQLHKTLAEAFKIEMDKNSSPPLNRSPSAESEDQMSRNTMPWKETLLDNLLLFGSTPKGIYLLTQTGFLPECVIYIDERWRSKVQVGKLEQYGYGYLLSQMANTPAVVSRLDHSGFVEYLMDQLWTELENVPDDLTSVFPRRFPSEPISRYALKPLLSLLSLVSSFSAAYELLSTDNNEPSTPNGMDKNPKPSTLLGLLERISFVVDDNDIRNLLCYEHTHTAGLRLLSIMQSDLDVQLLLETKYNYVEKLRHAQAEIESEGNIILDQLSLARNHVLVNAELLGGSQEKNMPPWTLNESDATSLSSIPLFGGSMLLPDAYIIRASYGGSANTKIEENELHRLVRSSRPDRLDDRWLSKCRHYFMATLRQSTQETLPLSLMADLLDAVVDIHDKLHMDVVFNSSRDSSSSSVTIQKADLAKLSSASVLNPIQELGVNKALNYGVRIGLVQDQSASQQNLIRLLKALKTQLKQKTVTTSLLSSPSTTGIKTAASSTTNTTIANLIAAVDNSGNRLNYTSSSDAYPGFDWFATSVFLLMGCDDVRSWRWLRTFSLILPAGFLWHARLFNTPFVSTEMNLYGLHPVYVGAGHCVELIVEQEMPPVFAAFRMSGFAISHMVVHWTKQCFWSVLDWPEIVTYICVCILYGIDYQVYFCVALLRHLQQDIIYQHSSRNLLPFLKTHQIRGFSMRNSIEYMVSLEKKYRAIVTPELKELLCLNANVSNTTNKQTNV</sequence>
<evidence type="ECO:0008006" key="6">
    <source>
        <dbReference type="Google" id="ProtNLM"/>
    </source>
</evidence>
<feature type="domain" description="BROMI middle region" evidence="2">
    <location>
        <begin position="536"/>
        <end position="934"/>
    </location>
</feature>
<evidence type="ECO:0000256" key="1">
    <source>
        <dbReference type="SAM" id="MobiDB-lite"/>
    </source>
</evidence>
<comment type="caution">
    <text evidence="4">The sequence shown here is derived from an EMBL/GenBank/DDBJ whole genome shotgun (WGS) entry which is preliminary data.</text>
</comment>
<dbReference type="PANTHER" id="PTHR13465">
    <property type="entry name" value="UPF0183 PROTEIN"/>
    <property type="match status" value="1"/>
</dbReference>
<dbReference type="Gene3D" id="1.10.472.80">
    <property type="entry name" value="Ypt/Rab-GAP domain of gyp1p, domain 3"/>
    <property type="match status" value="1"/>
</dbReference>
<proteinExistence type="predicted"/>
<dbReference type="InterPro" id="IPR039156">
    <property type="entry name" value="PHAF1/BROMI"/>
</dbReference>
<dbReference type="Pfam" id="PF14961">
    <property type="entry name" value="BROMI"/>
    <property type="match status" value="2"/>
</dbReference>
<protein>
    <recommendedName>
        <fullName evidence="6">Protein broad-minded</fullName>
    </recommendedName>
</protein>
<feature type="domain" description="BROMI C-terminal Rab TBC-like" evidence="3">
    <location>
        <begin position="990"/>
        <end position="1467"/>
    </location>
</feature>
<name>A0A815D9V1_9BILA</name>
<feature type="region of interest" description="Disordered" evidence="1">
    <location>
        <begin position="774"/>
        <end position="793"/>
    </location>
</feature>
<dbReference type="InterPro" id="IPR055392">
    <property type="entry name" value="BROMI_C"/>
</dbReference>